<gene>
    <name evidence="2" type="ORF">PGLA1383_LOCUS17923</name>
</gene>
<dbReference type="OMA" id="IRTAWVY"/>
<reference evidence="2" key="1">
    <citation type="submission" date="2021-02" db="EMBL/GenBank/DDBJ databases">
        <authorList>
            <person name="Dougan E. K."/>
            <person name="Rhodes N."/>
            <person name="Thang M."/>
            <person name="Chan C."/>
        </authorList>
    </citation>
    <scope>NUCLEOTIDE SEQUENCE</scope>
</reference>
<dbReference type="EMBL" id="CAJNNV010011270">
    <property type="protein sequence ID" value="CAE8599577.1"/>
    <property type="molecule type" value="Genomic_DNA"/>
</dbReference>
<evidence type="ECO:0000313" key="3">
    <source>
        <dbReference type="Proteomes" id="UP000654075"/>
    </source>
</evidence>
<accession>A0A813EFZ9</accession>
<comment type="caution">
    <text evidence="2">The sequence shown here is derived from an EMBL/GenBank/DDBJ whole genome shotgun (WGS) entry which is preliminary data.</text>
</comment>
<dbReference type="PANTHER" id="PTHR10491">
    <property type="entry name" value="DTDP-4-DEHYDRORHAMNOSE REDUCTASE"/>
    <property type="match status" value="1"/>
</dbReference>
<feature type="domain" description="RmlD-like substrate binding" evidence="1">
    <location>
        <begin position="39"/>
        <end position="333"/>
    </location>
</feature>
<evidence type="ECO:0000313" key="2">
    <source>
        <dbReference type="EMBL" id="CAE8599577.1"/>
    </source>
</evidence>
<dbReference type="AlphaFoldDB" id="A0A813EFZ9"/>
<dbReference type="PANTHER" id="PTHR10491:SF4">
    <property type="entry name" value="METHIONINE ADENOSYLTRANSFERASE 2 SUBUNIT BETA"/>
    <property type="match status" value="1"/>
</dbReference>
<evidence type="ECO:0000259" key="1">
    <source>
        <dbReference type="Pfam" id="PF04321"/>
    </source>
</evidence>
<dbReference type="UniPathway" id="UPA00315">
    <property type="reaction ID" value="UER00080"/>
</dbReference>
<proteinExistence type="predicted"/>
<dbReference type="OrthoDB" id="434587at2759"/>
<dbReference type="InterPro" id="IPR029903">
    <property type="entry name" value="RmlD-like-bd"/>
</dbReference>
<keyword evidence="3" id="KW-1185">Reference proteome</keyword>
<dbReference type="Proteomes" id="UP000654075">
    <property type="component" value="Unassembled WGS sequence"/>
</dbReference>
<protein>
    <recommendedName>
        <fullName evidence="1">RmlD-like substrate binding domain-containing protein</fullName>
    </recommendedName>
</protein>
<sequence>MDSDSRLTMGNSLPCFGSTESRGLLGGFSVLFPEAPAGKVLITGATGLLGRQVMRVFREKGWTVRGLAFSRASGDLVKVDLFDHAALDAQFADFQPDIVIHLAAERRPDKLEQDKEYATRINSDVARSVGELSKRHGAWLIYPSTNYVFDGKAAPYAEDAAPTPLSVYGESKLAGEVSVAQVHPEAAILRFPLLYGPVERLDETSVTTMLSAVKEGTSVKLDNWQERFPTSTEDLAEVIQAMSQARLTCSCKADFSGVFHWQANERQTKYTMGMAIAQIAGISTAHLVRIDDAPAPGSAPRPQFERMLCTRLEKLLGIEGQPQRFRSDFKESLGRHLVPFL</sequence>
<dbReference type="CDD" id="cd05254">
    <property type="entry name" value="dTDP_HR_like_SDR_e"/>
    <property type="match status" value="1"/>
</dbReference>
<dbReference type="InterPro" id="IPR036291">
    <property type="entry name" value="NAD(P)-bd_dom_sf"/>
</dbReference>
<organism evidence="2 3">
    <name type="scientific">Polarella glacialis</name>
    <name type="common">Dinoflagellate</name>
    <dbReference type="NCBI Taxonomy" id="89957"/>
    <lineage>
        <taxon>Eukaryota</taxon>
        <taxon>Sar</taxon>
        <taxon>Alveolata</taxon>
        <taxon>Dinophyceae</taxon>
        <taxon>Suessiales</taxon>
        <taxon>Suessiaceae</taxon>
        <taxon>Polarella</taxon>
    </lineage>
</organism>
<dbReference type="SUPFAM" id="SSF51735">
    <property type="entry name" value="NAD(P)-binding Rossmann-fold domains"/>
    <property type="match status" value="1"/>
</dbReference>
<dbReference type="InterPro" id="IPR005913">
    <property type="entry name" value="dTDP_dehydrorham_reduct"/>
</dbReference>
<dbReference type="GO" id="GO:0006556">
    <property type="term" value="P:S-adenosylmethionine biosynthetic process"/>
    <property type="evidence" value="ECO:0007669"/>
    <property type="project" value="UniProtKB-UniPathway"/>
</dbReference>
<dbReference type="Gene3D" id="3.40.50.720">
    <property type="entry name" value="NAD(P)-binding Rossmann-like Domain"/>
    <property type="match status" value="1"/>
</dbReference>
<dbReference type="Pfam" id="PF04321">
    <property type="entry name" value="RmlD_sub_bind"/>
    <property type="match status" value="1"/>
</dbReference>
<name>A0A813EFZ9_POLGL</name>
<dbReference type="GO" id="GO:0048269">
    <property type="term" value="C:methionine adenosyltransferase complex"/>
    <property type="evidence" value="ECO:0007669"/>
    <property type="project" value="TreeGrafter"/>
</dbReference>
<dbReference type="GO" id="GO:0048270">
    <property type="term" value="F:methionine adenosyltransferase regulator activity"/>
    <property type="evidence" value="ECO:0007669"/>
    <property type="project" value="TreeGrafter"/>
</dbReference>